<feature type="signal peptide" evidence="3">
    <location>
        <begin position="1"/>
        <end position="18"/>
    </location>
</feature>
<evidence type="ECO:0000256" key="1">
    <source>
        <dbReference type="ARBA" id="ARBA00022737"/>
    </source>
</evidence>
<name>A0A7S7NW70_PALFE</name>
<gene>
    <name evidence="5" type="ORF">IRI77_13600</name>
</gene>
<keyword evidence="3" id="KW-0732">Signal</keyword>
<keyword evidence="1" id="KW-0677">Repeat</keyword>
<feature type="domain" description="DUF5107" evidence="4">
    <location>
        <begin position="53"/>
        <end position="345"/>
    </location>
</feature>
<dbReference type="SUPFAM" id="SSF48452">
    <property type="entry name" value="TPR-like"/>
    <property type="match status" value="2"/>
</dbReference>
<dbReference type="Proteomes" id="UP000593892">
    <property type="component" value="Chromosome"/>
</dbReference>
<dbReference type="PANTHER" id="PTHR44943">
    <property type="entry name" value="CELLULOSE SYNTHASE OPERON PROTEIN C"/>
    <property type="match status" value="1"/>
</dbReference>
<sequence length="1059" mass="117405">MKLFPWVAGLILCGVSFAQVQVSEQSLTLPSSVEGKPDPNPPFDQFAGSKFNYPYTLRDEITQRTVPVTYRAVVLENQYLRCTVLPDLGGHLYGCTDKTNGAEMFYANRSIKKAKVSYRGAWAAFGIEFNFPVSHNWVSLSPVPYAIQRHSDGSASVWVSNVDRVYGMQWRVELKLRPGSTVLEQHNFLYNRSATRHRFYWWTNAAVRVWDDSRILYPQRYTASHGFKEIDTWPINHAGLDLSVVGNHTAGPVSQFAHESREPFAGVYHPKTDAGVIHYSLPSQAPHRKIWAWGVDPDGRDWRKALSDDESAYVEVQGGVFRNQETYAFLEPQQTLEFTEYWMPVRQTGGFVRANLDAIVNIDHSGTATKLRCNVTHPIPGARVSIRQGTRILADKTADLAPDRVFTVELPSIDGKITVNLTGRDGRVLLTHTEDEYDMAPAGSIPIGPVQPVPESKSAEVRILEDGRDRELNGDRLRAWTLYQDGLARFPESRELGLAAGRLALDLFRYKEAAGYLKAAQNQLTNDPETHYLLGLALFQLGDERGARTQWEHAMLFPAYRPAAAIQLGLLEARQGHLTEALALIGKSGPEAVRAAVLQAALLKRLGRSQEAATVVNQGLIQDPTNVGLRYLRSADDATWKVLAADPERVLEVAEDDMDLGFWAEALELLNHQYPEVDETWREPGSVLPQRHALVAYYRAYCLEKTGVSAQPAYLEAARLPLDYIFPSRRYSLPVLQRAIALNPADTGAKLLLGDLLMAAGQVDEAIVEWQLARQGSSKLATLHRNLGLALLRIKNQPEEAARVLQEGLGVDPRNPAVYEALDQALSIQASPPSERAAALQRYPDPAGMPQNLLIRRALTVAASGQAAVALQLISGRFFAREELGTNIRQVYVEIELQHAQELARTGRKEEAIVLGRKLGQPVPGLEFTRDGMAVFLENARIQYILGELEAEAGHMDEARACWRRAMDRAGRGSDAELAYAARASRKLGKPLDPQAMEKRLARGSAPGSGIATYGHGELLRSAGREAEALAEFRRALLLDDRGLAHHLSALALRQAPLE</sequence>
<accession>A0A7S7NW70</accession>
<protein>
    <submittedName>
        <fullName evidence="5">DUF5107 domain-containing protein</fullName>
    </submittedName>
</protein>
<dbReference type="EMBL" id="CP063849">
    <property type="protein sequence ID" value="QOY90935.1"/>
    <property type="molecule type" value="Genomic_DNA"/>
</dbReference>
<dbReference type="Gene3D" id="1.25.40.10">
    <property type="entry name" value="Tetratricopeptide repeat domain"/>
    <property type="match status" value="3"/>
</dbReference>
<dbReference type="InterPro" id="IPR019734">
    <property type="entry name" value="TPR_rpt"/>
</dbReference>
<dbReference type="Pfam" id="PF13432">
    <property type="entry name" value="TPR_16"/>
    <property type="match status" value="1"/>
</dbReference>
<dbReference type="SMART" id="SM00028">
    <property type="entry name" value="TPR"/>
    <property type="match status" value="5"/>
</dbReference>
<feature type="chain" id="PRO_5032745117" evidence="3">
    <location>
        <begin position="19"/>
        <end position="1059"/>
    </location>
</feature>
<evidence type="ECO:0000313" key="6">
    <source>
        <dbReference type="Proteomes" id="UP000593892"/>
    </source>
</evidence>
<evidence type="ECO:0000256" key="3">
    <source>
        <dbReference type="SAM" id="SignalP"/>
    </source>
</evidence>
<reference evidence="5 6" key="1">
    <citation type="submission" date="2020-10" db="EMBL/GenBank/DDBJ databases">
        <title>Complete genome sequence of Paludibaculum fermentans P105T, a facultatively anaerobic acidobacterium capable of dissimilatory Fe(III) reduction.</title>
        <authorList>
            <person name="Dedysh S.N."/>
            <person name="Beletsky A.V."/>
            <person name="Kulichevskaya I.S."/>
            <person name="Mardanov A.V."/>
            <person name="Ravin N.V."/>
        </authorList>
    </citation>
    <scope>NUCLEOTIDE SEQUENCE [LARGE SCALE GENOMIC DNA]</scope>
    <source>
        <strain evidence="5 6">P105</strain>
    </source>
</reference>
<evidence type="ECO:0000256" key="2">
    <source>
        <dbReference type="ARBA" id="ARBA00022803"/>
    </source>
</evidence>
<dbReference type="InterPro" id="IPR051685">
    <property type="entry name" value="Ycf3/AcsC/BcsC/TPR_MFPF"/>
</dbReference>
<evidence type="ECO:0000259" key="4">
    <source>
        <dbReference type="Pfam" id="PF17128"/>
    </source>
</evidence>
<organism evidence="5 6">
    <name type="scientific">Paludibaculum fermentans</name>
    <dbReference type="NCBI Taxonomy" id="1473598"/>
    <lineage>
        <taxon>Bacteria</taxon>
        <taxon>Pseudomonadati</taxon>
        <taxon>Acidobacteriota</taxon>
        <taxon>Terriglobia</taxon>
        <taxon>Bryobacterales</taxon>
        <taxon>Bryobacteraceae</taxon>
        <taxon>Paludibaculum</taxon>
    </lineage>
</organism>
<dbReference type="KEGG" id="pfer:IRI77_13600"/>
<proteinExistence type="predicted"/>
<keyword evidence="6" id="KW-1185">Reference proteome</keyword>
<evidence type="ECO:0000313" key="5">
    <source>
        <dbReference type="EMBL" id="QOY90935.1"/>
    </source>
</evidence>
<keyword evidence="2" id="KW-0802">TPR repeat</keyword>
<dbReference type="AlphaFoldDB" id="A0A7S7NW70"/>
<dbReference type="InterPro" id="IPR033396">
    <property type="entry name" value="DUF5107"/>
</dbReference>
<dbReference type="InterPro" id="IPR011990">
    <property type="entry name" value="TPR-like_helical_dom_sf"/>
</dbReference>
<dbReference type="PANTHER" id="PTHR44943:SF8">
    <property type="entry name" value="TPR REPEAT-CONTAINING PROTEIN MJ0263"/>
    <property type="match status" value="1"/>
</dbReference>
<dbReference type="Pfam" id="PF17128">
    <property type="entry name" value="DUF5107"/>
    <property type="match status" value="1"/>
</dbReference>
<dbReference type="RefSeq" id="WP_194452592.1">
    <property type="nucleotide sequence ID" value="NZ_CP063849.1"/>
</dbReference>